<keyword evidence="2" id="KW-0645">Protease</keyword>
<keyword evidence="2" id="KW-0378">Hydrolase</keyword>
<dbReference type="InterPro" id="IPR001460">
    <property type="entry name" value="PCN-bd_Tpept"/>
</dbReference>
<dbReference type="InterPro" id="IPR012338">
    <property type="entry name" value="Beta-lactam/transpept-like"/>
</dbReference>
<feature type="domain" description="Penicillin-binding protein dimerisation" evidence="6">
    <location>
        <begin position="80"/>
        <end position="189"/>
    </location>
</feature>
<comment type="caution">
    <text evidence="7">The sequence shown here is derived from an EMBL/GenBank/DDBJ whole genome shotgun (WGS) entry which is preliminary data.</text>
</comment>
<keyword evidence="4" id="KW-0812">Transmembrane</keyword>
<dbReference type="PANTHER" id="PTHR30627:SF1">
    <property type="entry name" value="PEPTIDOGLYCAN D,D-TRANSPEPTIDASE FTSI"/>
    <property type="match status" value="1"/>
</dbReference>
<dbReference type="Pfam" id="PF00905">
    <property type="entry name" value="Transpeptidase"/>
    <property type="match status" value="1"/>
</dbReference>
<evidence type="ECO:0000256" key="3">
    <source>
        <dbReference type="ARBA" id="ARBA00023136"/>
    </source>
</evidence>
<evidence type="ECO:0000313" key="8">
    <source>
        <dbReference type="Proteomes" id="UP000782519"/>
    </source>
</evidence>
<dbReference type="SUPFAM" id="SSF56601">
    <property type="entry name" value="beta-lactamase/transpeptidase-like"/>
    <property type="match status" value="1"/>
</dbReference>
<evidence type="ECO:0000256" key="1">
    <source>
        <dbReference type="ARBA" id="ARBA00004370"/>
    </source>
</evidence>
<name>A0A933RWQ2_RHOPL</name>
<dbReference type="Gene3D" id="3.90.1310.10">
    <property type="entry name" value="Penicillin-binding protein 2a (Domain 2)"/>
    <property type="match status" value="1"/>
</dbReference>
<evidence type="ECO:0000256" key="2">
    <source>
        <dbReference type="ARBA" id="ARBA00022645"/>
    </source>
</evidence>
<dbReference type="Gene3D" id="3.40.710.10">
    <property type="entry name" value="DD-peptidase/beta-lactamase superfamily"/>
    <property type="match status" value="1"/>
</dbReference>
<keyword evidence="4" id="KW-1133">Transmembrane helix</keyword>
<dbReference type="GO" id="GO:0004180">
    <property type="term" value="F:carboxypeptidase activity"/>
    <property type="evidence" value="ECO:0007669"/>
    <property type="project" value="UniProtKB-KW"/>
</dbReference>
<dbReference type="InterPro" id="IPR005311">
    <property type="entry name" value="PBP_dimer"/>
</dbReference>
<evidence type="ECO:0000259" key="5">
    <source>
        <dbReference type="Pfam" id="PF00905"/>
    </source>
</evidence>
<sequence length="584" mass="63898">MTDPAVPLVGHHVKWRQRLIRSLIYGRDVDRDAKARARVGLAMLAFAAVYGVIAFKLSMIAVFGDSHGARRTAASDAIATARPDIVDRNGTILATDVKSPSLFGEPRRIIDQDEAVELLTATLPDLETQEVRDRLASKKGFVWLKREITPRQQVDIKKLGIPGIGFLRENKRVYPTGPEVSHLIGLVNIDNQGIAGIEKWLDNNGLADLHRAGFASDRLQTPVELAVDIRVEHALRDELLKAKDKYKAKAASGLVSNVRTGEIVAMVSLPDFDPNNPREANDPDRINRLTTGVYEMGSTFKTLTLAMALDAGKATLNTMYDARGPLHYGKFAIHDTHNMGRAISLSEVFTYSSNVGAARVALSMGVEAHKAFLKKVGQLDRLRTELPESASPIVPKRWGELNTITISFGHGVAVAPLQAVMGINAMVNGGYLIPPTFLRRSEEDALKMAKRVVKKETSDKIRYLMRLNAEIGTAKTADQIAKGYYIGGKTGTSEKVINGRYAKKQVLNSFTAVLPADNPQYQVLVMLDEPKALPETHGFITSGWNAVPTGGKVIERIAPLLGIEPRFDLPPPDRLILASSKATQ</sequence>
<reference evidence="7" key="1">
    <citation type="submission" date="2020-07" db="EMBL/GenBank/DDBJ databases">
        <title>Huge and variable diversity of episymbiotic CPR bacteria and DPANN archaea in groundwater ecosystems.</title>
        <authorList>
            <person name="He C.Y."/>
            <person name="Keren R."/>
            <person name="Whittaker M."/>
            <person name="Farag I.F."/>
            <person name="Doudna J."/>
            <person name="Cate J.H.D."/>
            <person name="Banfield J.F."/>
        </authorList>
    </citation>
    <scope>NUCLEOTIDE SEQUENCE</scope>
    <source>
        <strain evidence="7">NC_groundwater_1818_Pr3_B-0.1um_66_35</strain>
    </source>
</reference>
<dbReference type="GO" id="GO:0071555">
    <property type="term" value="P:cell wall organization"/>
    <property type="evidence" value="ECO:0007669"/>
    <property type="project" value="TreeGrafter"/>
</dbReference>
<evidence type="ECO:0000256" key="4">
    <source>
        <dbReference type="SAM" id="Phobius"/>
    </source>
</evidence>
<organism evidence="7 8">
    <name type="scientific">Rhodopseudomonas palustris</name>
    <dbReference type="NCBI Taxonomy" id="1076"/>
    <lineage>
        <taxon>Bacteria</taxon>
        <taxon>Pseudomonadati</taxon>
        <taxon>Pseudomonadota</taxon>
        <taxon>Alphaproteobacteria</taxon>
        <taxon>Hyphomicrobiales</taxon>
        <taxon>Nitrobacteraceae</taxon>
        <taxon>Rhodopseudomonas</taxon>
    </lineage>
</organism>
<dbReference type="InterPro" id="IPR050515">
    <property type="entry name" value="Beta-lactam/transpept"/>
</dbReference>
<evidence type="ECO:0000313" key="7">
    <source>
        <dbReference type="EMBL" id="MBI5129601.1"/>
    </source>
</evidence>
<dbReference type="SUPFAM" id="SSF56519">
    <property type="entry name" value="Penicillin binding protein dimerisation domain"/>
    <property type="match status" value="1"/>
</dbReference>
<feature type="transmembrane region" description="Helical" evidence="4">
    <location>
        <begin position="41"/>
        <end position="63"/>
    </location>
</feature>
<comment type="subcellular location">
    <subcellularLocation>
        <location evidence="1">Membrane</location>
    </subcellularLocation>
</comment>
<dbReference type="PANTHER" id="PTHR30627">
    <property type="entry name" value="PEPTIDOGLYCAN D,D-TRANSPEPTIDASE"/>
    <property type="match status" value="1"/>
</dbReference>
<dbReference type="Gene3D" id="3.30.450.330">
    <property type="match status" value="1"/>
</dbReference>
<dbReference type="InterPro" id="IPR036138">
    <property type="entry name" value="PBP_dimer_sf"/>
</dbReference>
<evidence type="ECO:0000259" key="6">
    <source>
        <dbReference type="Pfam" id="PF03717"/>
    </source>
</evidence>
<dbReference type="GO" id="GO:0005886">
    <property type="term" value="C:plasma membrane"/>
    <property type="evidence" value="ECO:0007669"/>
    <property type="project" value="TreeGrafter"/>
</dbReference>
<proteinExistence type="predicted"/>
<feature type="domain" description="Penicillin-binding protein transpeptidase" evidence="5">
    <location>
        <begin position="254"/>
        <end position="531"/>
    </location>
</feature>
<accession>A0A933RWQ2</accession>
<gene>
    <name evidence="7" type="ORF">HZA66_09175</name>
</gene>
<dbReference type="EMBL" id="JACRJB010000024">
    <property type="protein sequence ID" value="MBI5129601.1"/>
    <property type="molecule type" value="Genomic_DNA"/>
</dbReference>
<dbReference type="Pfam" id="PF03717">
    <property type="entry name" value="PBP_dimer"/>
    <property type="match status" value="1"/>
</dbReference>
<keyword evidence="2" id="KW-0121">Carboxypeptidase</keyword>
<dbReference type="GO" id="GO:0008658">
    <property type="term" value="F:penicillin binding"/>
    <property type="evidence" value="ECO:0007669"/>
    <property type="project" value="InterPro"/>
</dbReference>
<dbReference type="Proteomes" id="UP000782519">
    <property type="component" value="Unassembled WGS sequence"/>
</dbReference>
<dbReference type="AlphaFoldDB" id="A0A933RWQ2"/>
<keyword evidence="3 4" id="KW-0472">Membrane</keyword>
<protein>
    <submittedName>
        <fullName evidence="7">Penicillin-binding protein 2</fullName>
    </submittedName>
</protein>